<dbReference type="EMBL" id="BMAY01000003">
    <property type="protein sequence ID" value="GFZ26712.1"/>
    <property type="molecule type" value="Genomic_DNA"/>
</dbReference>
<keyword evidence="5 6" id="KW-0472">Membrane</keyword>
<reference evidence="8" key="1">
    <citation type="submission" date="2020-08" db="EMBL/GenBank/DDBJ databases">
        <title>Taxonomic study for Lactobacillus species isolated from hardwood bark.</title>
        <authorList>
            <person name="Tohno M."/>
            <person name="Tanizawa Y."/>
        </authorList>
    </citation>
    <scope>NUCLEOTIDE SEQUENCE</scope>
    <source>
        <strain evidence="8">B40</strain>
    </source>
</reference>
<dbReference type="Pfam" id="PF02588">
    <property type="entry name" value="YitT_membrane"/>
    <property type="match status" value="1"/>
</dbReference>
<dbReference type="InterPro" id="IPR051461">
    <property type="entry name" value="UPF0750_membrane"/>
</dbReference>
<dbReference type="Pfam" id="PF10035">
    <property type="entry name" value="DUF2179"/>
    <property type="match status" value="1"/>
</dbReference>
<dbReference type="InterPro" id="IPR015867">
    <property type="entry name" value="N-reg_PII/ATP_PRibTrfase_C"/>
</dbReference>
<dbReference type="PANTHER" id="PTHR33545:SF5">
    <property type="entry name" value="UPF0750 MEMBRANE PROTEIN YITT"/>
    <property type="match status" value="1"/>
</dbReference>
<dbReference type="PANTHER" id="PTHR33545">
    <property type="entry name" value="UPF0750 MEMBRANE PROTEIN YITT-RELATED"/>
    <property type="match status" value="1"/>
</dbReference>
<dbReference type="GO" id="GO:0005886">
    <property type="term" value="C:plasma membrane"/>
    <property type="evidence" value="ECO:0007669"/>
    <property type="project" value="UniProtKB-SubCell"/>
</dbReference>
<feature type="transmembrane region" description="Helical" evidence="6">
    <location>
        <begin position="54"/>
        <end position="75"/>
    </location>
</feature>
<evidence type="ECO:0000256" key="4">
    <source>
        <dbReference type="ARBA" id="ARBA00022989"/>
    </source>
</evidence>
<dbReference type="PIRSF" id="PIRSF006483">
    <property type="entry name" value="Membrane_protein_YitT"/>
    <property type="match status" value="1"/>
</dbReference>
<name>A0A916QJ90_9LACO</name>
<comment type="subcellular location">
    <subcellularLocation>
        <location evidence="1">Cell membrane</location>
        <topology evidence="1">Multi-pass membrane protein</topology>
    </subcellularLocation>
</comment>
<proteinExistence type="predicted"/>
<keyword evidence="2" id="KW-1003">Cell membrane</keyword>
<dbReference type="CDD" id="cd16380">
    <property type="entry name" value="YitT_C"/>
    <property type="match status" value="1"/>
</dbReference>
<evidence type="ECO:0000256" key="2">
    <source>
        <dbReference type="ARBA" id="ARBA00022475"/>
    </source>
</evidence>
<dbReference type="InterPro" id="IPR019264">
    <property type="entry name" value="DUF2179"/>
</dbReference>
<feature type="transmembrane region" description="Helical" evidence="6">
    <location>
        <begin position="82"/>
        <end position="101"/>
    </location>
</feature>
<evidence type="ECO:0000256" key="1">
    <source>
        <dbReference type="ARBA" id="ARBA00004651"/>
    </source>
</evidence>
<accession>A0A916QJ90</accession>
<keyword evidence="9" id="KW-1185">Reference proteome</keyword>
<comment type="caution">
    <text evidence="8">The sequence shown here is derived from an EMBL/GenBank/DDBJ whole genome shotgun (WGS) entry which is preliminary data.</text>
</comment>
<gene>
    <name evidence="8" type="ORF">LCB40_05920</name>
</gene>
<dbReference type="AlphaFoldDB" id="A0A916QJ90"/>
<dbReference type="InterPro" id="IPR003740">
    <property type="entry name" value="YitT"/>
</dbReference>
<feature type="transmembrane region" description="Helical" evidence="6">
    <location>
        <begin position="107"/>
        <end position="125"/>
    </location>
</feature>
<protein>
    <submittedName>
        <fullName evidence="8">Membrane protein</fullName>
    </submittedName>
</protein>
<dbReference type="Proteomes" id="UP000677218">
    <property type="component" value="Unassembled WGS sequence"/>
</dbReference>
<keyword evidence="3 6" id="KW-0812">Transmembrane</keyword>
<organism evidence="8 9">
    <name type="scientific">Lactobacillus corticis</name>
    <dbReference type="NCBI Taxonomy" id="2201249"/>
    <lineage>
        <taxon>Bacteria</taxon>
        <taxon>Bacillati</taxon>
        <taxon>Bacillota</taxon>
        <taxon>Bacilli</taxon>
        <taxon>Lactobacillales</taxon>
        <taxon>Lactobacillaceae</taxon>
        <taxon>Lactobacillus</taxon>
    </lineage>
</organism>
<evidence type="ECO:0000313" key="8">
    <source>
        <dbReference type="EMBL" id="GFZ26712.1"/>
    </source>
</evidence>
<evidence type="ECO:0000256" key="3">
    <source>
        <dbReference type="ARBA" id="ARBA00022692"/>
    </source>
</evidence>
<evidence type="ECO:0000256" key="6">
    <source>
        <dbReference type="SAM" id="Phobius"/>
    </source>
</evidence>
<feature type="transmembrane region" description="Helical" evidence="6">
    <location>
        <begin position="146"/>
        <end position="166"/>
    </location>
</feature>
<sequence>MHSVIKRNPWFRSLLFLIGLELIALAINFFYAPIEIAAGGTTGLAILAEAAFGINRSLAVFILNGLMVGLAWAFLGKKTVQNIALGSLLLPVLLALTPSFALTNNKLLAVIYGGALMGAGVALLYRINASPGGTTVPPLIFKKYFYLNKAIGLLIVDLIVISLNLLVDGMEAFLLAAFSQVITTIVMRYAESGWDHKYQVQIMSNQYLQEIKEMLMAEYSSLTLYDVIGGYTNSSRQQILLVVDTQDYGPLIRKIHQIDPDAFIISSNVMKVHGGRWGL</sequence>
<feature type="domain" description="DUF2179" evidence="7">
    <location>
        <begin position="222"/>
        <end position="274"/>
    </location>
</feature>
<evidence type="ECO:0000259" key="7">
    <source>
        <dbReference type="Pfam" id="PF10035"/>
    </source>
</evidence>
<dbReference type="Gene3D" id="3.30.70.120">
    <property type="match status" value="1"/>
</dbReference>
<keyword evidence="4 6" id="KW-1133">Transmembrane helix</keyword>
<feature type="transmembrane region" description="Helical" evidence="6">
    <location>
        <begin position="12"/>
        <end position="34"/>
    </location>
</feature>
<dbReference type="RefSeq" id="WP_212780406.1">
    <property type="nucleotide sequence ID" value="NZ_BMAY01000003.1"/>
</dbReference>
<evidence type="ECO:0000313" key="9">
    <source>
        <dbReference type="Proteomes" id="UP000677218"/>
    </source>
</evidence>
<evidence type="ECO:0000256" key="5">
    <source>
        <dbReference type="ARBA" id="ARBA00023136"/>
    </source>
</evidence>